<dbReference type="CDD" id="cd00093">
    <property type="entry name" value="HTH_XRE"/>
    <property type="match status" value="1"/>
</dbReference>
<dbReference type="SUPFAM" id="SSF47413">
    <property type="entry name" value="lambda repressor-like DNA-binding domains"/>
    <property type="match status" value="1"/>
</dbReference>
<dbReference type="RefSeq" id="WP_345229892.1">
    <property type="nucleotide sequence ID" value="NZ_BAABIQ010000002.1"/>
</dbReference>
<evidence type="ECO:0000256" key="1">
    <source>
        <dbReference type="ARBA" id="ARBA00023125"/>
    </source>
</evidence>
<evidence type="ECO:0000259" key="2">
    <source>
        <dbReference type="PROSITE" id="PS50943"/>
    </source>
</evidence>
<proteinExistence type="predicted"/>
<gene>
    <name evidence="3" type="ORF">GCM10023231_02740</name>
</gene>
<accession>A0ABP9AD46</accession>
<sequence length="108" mass="11915">MNTGDRITALRKAKKMSQTDLAKIAGVSREIIERYERGEASPSIEVARKIAEGLDVSLDYLAGSTSKASMDKQTLKLIDDIEELEPSVKDKLLFLANAVIRDAKTYAQ</sequence>
<dbReference type="PROSITE" id="PS50943">
    <property type="entry name" value="HTH_CROC1"/>
    <property type="match status" value="1"/>
</dbReference>
<dbReference type="SMART" id="SM00530">
    <property type="entry name" value="HTH_XRE"/>
    <property type="match status" value="1"/>
</dbReference>
<dbReference type="EMBL" id="BAABIQ010000002">
    <property type="protein sequence ID" value="GAA4779420.1"/>
    <property type="molecule type" value="Genomic_DNA"/>
</dbReference>
<comment type="caution">
    <text evidence="3">The sequence shown here is derived from an EMBL/GenBank/DDBJ whole genome shotgun (WGS) entry which is preliminary data.</text>
</comment>
<evidence type="ECO:0000313" key="4">
    <source>
        <dbReference type="Proteomes" id="UP001501411"/>
    </source>
</evidence>
<protein>
    <recommendedName>
        <fullName evidence="2">HTH cro/C1-type domain-containing protein</fullName>
    </recommendedName>
</protein>
<feature type="domain" description="HTH cro/C1-type" evidence="2">
    <location>
        <begin position="7"/>
        <end position="61"/>
    </location>
</feature>
<dbReference type="InterPro" id="IPR010982">
    <property type="entry name" value="Lambda_DNA-bd_dom_sf"/>
</dbReference>
<organism evidence="3 4">
    <name type="scientific">Olivibacter ginsenosidimutans</name>
    <dbReference type="NCBI Taxonomy" id="1176537"/>
    <lineage>
        <taxon>Bacteria</taxon>
        <taxon>Pseudomonadati</taxon>
        <taxon>Bacteroidota</taxon>
        <taxon>Sphingobacteriia</taxon>
        <taxon>Sphingobacteriales</taxon>
        <taxon>Sphingobacteriaceae</taxon>
        <taxon>Olivibacter</taxon>
    </lineage>
</organism>
<dbReference type="Proteomes" id="UP001501411">
    <property type="component" value="Unassembled WGS sequence"/>
</dbReference>
<dbReference type="InterPro" id="IPR049639">
    <property type="entry name" value="RstR"/>
</dbReference>
<dbReference type="NCBIfam" id="NF041951">
    <property type="entry name" value="phage_RstR"/>
    <property type="match status" value="1"/>
</dbReference>
<reference evidence="4" key="1">
    <citation type="journal article" date="2019" name="Int. J. Syst. Evol. Microbiol.">
        <title>The Global Catalogue of Microorganisms (GCM) 10K type strain sequencing project: providing services to taxonomists for standard genome sequencing and annotation.</title>
        <authorList>
            <consortium name="The Broad Institute Genomics Platform"/>
            <consortium name="The Broad Institute Genome Sequencing Center for Infectious Disease"/>
            <person name="Wu L."/>
            <person name="Ma J."/>
        </authorList>
    </citation>
    <scope>NUCLEOTIDE SEQUENCE [LARGE SCALE GENOMIC DNA]</scope>
    <source>
        <strain evidence="4">JCM 18200</strain>
    </source>
</reference>
<dbReference type="PANTHER" id="PTHR46558">
    <property type="entry name" value="TRACRIPTIONAL REGULATORY PROTEIN-RELATED-RELATED"/>
    <property type="match status" value="1"/>
</dbReference>
<evidence type="ECO:0000313" key="3">
    <source>
        <dbReference type="EMBL" id="GAA4779420.1"/>
    </source>
</evidence>
<keyword evidence="4" id="KW-1185">Reference proteome</keyword>
<dbReference type="Pfam" id="PF01381">
    <property type="entry name" value="HTH_3"/>
    <property type="match status" value="1"/>
</dbReference>
<dbReference type="InterPro" id="IPR001387">
    <property type="entry name" value="Cro/C1-type_HTH"/>
</dbReference>
<name>A0ABP9AD46_9SPHI</name>
<keyword evidence="1" id="KW-0238">DNA-binding</keyword>
<dbReference type="Gene3D" id="1.10.260.40">
    <property type="entry name" value="lambda repressor-like DNA-binding domains"/>
    <property type="match status" value="1"/>
</dbReference>
<dbReference type="PANTHER" id="PTHR46558:SF11">
    <property type="entry name" value="HTH-TYPE TRANSCRIPTIONAL REGULATOR XRE"/>
    <property type="match status" value="1"/>
</dbReference>